<evidence type="ECO:0000256" key="2">
    <source>
        <dbReference type="PROSITE-ProRule" id="PRU00514"/>
    </source>
</evidence>
<comment type="catalytic activity">
    <reaction evidence="2">
        <text>chorismate = prephenate</text>
        <dbReference type="Rhea" id="RHEA:13897"/>
        <dbReference type="ChEBI" id="CHEBI:29748"/>
        <dbReference type="ChEBI" id="CHEBI:29934"/>
        <dbReference type="EC" id="5.4.99.5"/>
    </reaction>
</comment>
<dbReference type="RefSeq" id="WP_282537963.1">
    <property type="nucleotide sequence ID" value="NZ_JASCIS010000032.1"/>
</dbReference>
<dbReference type="CDD" id="cd02185">
    <property type="entry name" value="AroH"/>
    <property type="match status" value="1"/>
</dbReference>
<dbReference type="PANTHER" id="PTHR21164:SF0">
    <property type="entry name" value="CHORISMATE MUTASE AROH"/>
    <property type="match status" value="1"/>
</dbReference>
<accession>A0ABT6T369</accession>
<dbReference type="GO" id="GO:0004106">
    <property type="term" value="F:chorismate mutase activity"/>
    <property type="evidence" value="ECO:0007669"/>
    <property type="project" value="UniProtKB-EC"/>
</dbReference>
<dbReference type="PROSITE" id="PS51167">
    <property type="entry name" value="CHORISMATE_MUT_1"/>
    <property type="match status" value="1"/>
</dbReference>
<organism evidence="3 4">
    <name type="scientific">Streptomyces luteolus</name>
    <dbReference type="NCBI Taxonomy" id="3043615"/>
    <lineage>
        <taxon>Bacteria</taxon>
        <taxon>Bacillati</taxon>
        <taxon>Actinomycetota</taxon>
        <taxon>Actinomycetes</taxon>
        <taxon>Kitasatosporales</taxon>
        <taxon>Streptomycetaceae</taxon>
        <taxon>Streptomyces</taxon>
    </lineage>
</organism>
<dbReference type="PIRSF" id="PIRSF005965">
    <property type="entry name" value="Chor_mut_AroH"/>
    <property type="match status" value="1"/>
</dbReference>
<dbReference type="SUPFAM" id="SSF55298">
    <property type="entry name" value="YjgF-like"/>
    <property type="match status" value="1"/>
</dbReference>
<keyword evidence="2" id="KW-0057">Aromatic amino acid biosynthesis</keyword>
<evidence type="ECO:0000313" key="3">
    <source>
        <dbReference type="EMBL" id="MDI3422101.1"/>
    </source>
</evidence>
<dbReference type="NCBIfam" id="TIGR01796">
    <property type="entry name" value="CM_mono_aroH"/>
    <property type="match status" value="1"/>
</dbReference>
<gene>
    <name evidence="3" type="primary">aroH</name>
    <name evidence="3" type="ORF">QIT00_26715</name>
</gene>
<dbReference type="Pfam" id="PF07736">
    <property type="entry name" value="CM_1"/>
    <property type="match status" value="1"/>
</dbReference>
<dbReference type="EMBL" id="JASCIS010000032">
    <property type="protein sequence ID" value="MDI3422101.1"/>
    <property type="molecule type" value="Genomic_DNA"/>
</dbReference>
<dbReference type="InterPro" id="IPR035959">
    <property type="entry name" value="RutC-like_sf"/>
</dbReference>
<name>A0ABT6T369_9ACTN</name>
<evidence type="ECO:0000256" key="1">
    <source>
        <dbReference type="NCBIfam" id="TIGR01796"/>
    </source>
</evidence>
<keyword evidence="2" id="KW-0028">Amino-acid biosynthesis</keyword>
<sequence length="147" mass="15757">MKTTTHHPATQCGAPAVRAVRGATQTTYDTPRLIEKATGELLTEIMRRNGLAQEDFISILFTATPDLSSAYPAATARELGLTDVPLMCATEIAVPGSLSRTIRILAHVHTPKTREAIRHVYLGGTKVLRPDLTTADTGSTPPLPQGE</sequence>
<dbReference type="PANTHER" id="PTHR21164">
    <property type="entry name" value="CHORISMATE MUTASE"/>
    <property type="match status" value="1"/>
</dbReference>
<protein>
    <recommendedName>
        <fullName evidence="1 2">chorismate mutase</fullName>
        <ecNumber evidence="1 2">5.4.99.5</ecNumber>
    </recommendedName>
</protein>
<dbReference type="Proteomes" id="UP001237105">
    <property type="component" value="Unassembled WGS sequence"/>
</dbReference>
<dbReference type="EC" id="5.4.99.5" evidence="1 2"/>
<keyword evidence="4" id="KW-1185">Reference proteome</keyword>
<comment type="caution">
    <text evidence="3">The sequence shown here is derived from an EMBL/GenBank/DDBJ whole genome shotgun (WGS) entry which is preliminary data.</text>
</comment>
<keyword evidence="2 3" id="KW-0413">Isomerase</keyword>
<proteinExistence type="predicted"/>
<evidence type="ECO:0000313" key="4">
    <source>
        <dbReference type="Proteomes" id="UP001237105"/>
    </source>
</evidence>
<dbReference type="InterPro" id="IPR008243">
    <property type="entry name" value="Chorismate_mutase_AroH"/>
</dbReference>
<dbReference type="Gene3D" id="3.30.1330.40">
    <property type="entry name" value="RutC-like"/>
    <property type="match status" value="1"/>
</dbReference>
<reference evidence="3 4" key="1">
    <citation type="submission" date="2023-05" db="EMBL/GenBank/DDBJ databases">
        <title>Draft genome sequence of Streptomyces sp. B-S-A12 isolated from a cave soil in Thailand.</title>
        <authorList>
            <person name="Chamroensaksri N."/>
            <person name="Muangham S."/>
        </authorList>
    </citation>
    <scope>NUCLEOTIDE SEQUENCE [LARGE SCALE GENOMIC DNA]</scope>
    <source>
        <strain evidence="3 4">B-S-A12</strain>
    </source>
</reference>